<dbReference type="Proteomes" id="UP000294933">
    <property type="component" value="Unassembled WGS sequence"/>
</dbReference>
<feature type="compositionally biased region" description="Polar residues" evidence="1">
    <location>
        <begin position="1356"/>
        <end position="1371"/>
    </location>
</feature>
<feature type="compositionally biased region" description="Basic residues" evidence="1">
    <location>
        <begin position="1880"/>
        <end position="1890"/>
    </location>
</feature>
<dbReference type="PROSITE" id="PS50003">
    <property type="entry name" value="PH_DOMAIN"/>
    <property type="match status" value="1"/>
</dbReference>
<feature type="compositionally biased region" description="Basic and acidic residues" evidence="1">
    <location>
        <begin position="1173"/>
        <end position="1182"/>
    </location>
</feature>
<dbReference type="Pfam" id="PF12814">
    <property type="entry name" value="Mcp5_PH"/>
    <property type="match status" value="1"/>
</dbReference>
<feature type="region of interest" description="Disordered" evidence="1">
    <location>
        <begin position="1266"/>
        <end position="1525"/>
    </location>
</feature>
<feature type="compositionally biased region" description="Polar residues" evidence="1">
    <location>
        <begin position="1766"/>
        <end position="1784"/>
    </location>
</feature>
<dbReference type="SMART" id="SM00225">
    <property type="entry name" value="BTB"/>
    <property type="match status" value="1"/>
</dbReference>
<organism evidence="4 5">
    <name type="scientific">Rickenella mellea</name>
    <dbReference type="NCBI Taxonomy" id="50990"/>
    <lineage>
        <taxon>Eukaryota</taxon>
        <taxon>Fungi</taxon>
        <taxon>Dikarya</taxon>
        <taxon>Basidiomycota</taxon>
        <taxon>Agaricomycotina</taxon>
        <taxon>Agaricomycetes</taxon>
        <taxon>Hymenochaetales</taxon>
        <taxon>Rickenellaceae</taxon>
        <taxon>Rickenella</taxon>
    </lineage>
</organism>
<feature type="region of interest" description="Disordered" evidence="1">
    <location>
        <begin position="1742"/>
        <end position="1804"/>
    </location>
</feature>
<dbReference type="GO" id="GO:0032065">
    <property type="term" value="P:maintenance of protein location in cell cortex"/>
    <property type="evidence" value="ECO:0007669"/>
    <property type="project" value="InterPro"/>
</dbReference>
<evidence type="ECO:0000256" key="1">
    <source>
        <dbReference type="SAM" id="MobiDB-lite"/>
    </source>
</evidence>
<dbReference type="InterPro" id="IPR011333">
    <property type="entry name" value="SKP1/BTB/POZ_sf"/>
</dbReference>
<dbReference type="EMBL" id="ML170237">
    <property type="protein sequence ID" value="TDL16694.1"/>
    <property type="molecule type" value="Genomic_DNA"/>
</dbReference>
<dbReference type="OrthoDB" id="2149224at2759"/>
<feature type="compositionally biased region" description="Polar residues" evidence="1">
    <location>
        <begin position="1186"/>
        <end position="1202"/>
    </location>
</feature>
<dbReference type="PROSITE" id="PS50097">
    <property type="entry name" value="BTB"/>
    <property type="match status" value="1"/>
</dbReference>
<dbReference type="STRING" id="50990.A0A4Y7PMQ4"/>
<feature type="compositionally biased region" description="Basic and acidic residues" evidence="1">
    <location>
        <begin position="1453"/>
        <end position="1467"/>
    </location>
</feature>
<feature type="compositionally biased region" description="Pro residues" evidence="1">
    <location>
        <begin position="1431"/>
        <end position="1451"/>
    </location>
</feature>
<dbReference type="VEuPathDB" id="FungiDB:BD410DRAFT_844207"/>
<dbReference type="InterPro" id="IPR024774">
    <property type="entry name" value="PH_dom-Mcp5-type"/>
</dbReference>
<feature type="compositionally biased region" description="Low complexity" evidence="1">
    <location>
        <begin position="1917"/>
        <end position="1945"/>
    </location>
</feature>
<dbReference type="GO" id="GO:0005739">
    <property type="term" value="C:mitochondrion"/>
    <property type="evidence" value="ECO:0007669"/>
    <property type="project" value="TreeGrafter"/>
</dbReference>
<feature type="compositionally biased region" description="Basic and acidic residues" evidence="1">
    <location>
        <begin position="543"/>
        <end position="562"/>
    </location>
</feature>
<feature type="region of interest" description="Disordered" evidence="1">
    <location>
        <begin position="529"/>
        <end position="655"/>
    </location>
</feature>
<feature type="compositionally biased region" description="Polar residues" evidence="1">
    <location>
        <begin position="1394"/>
        <end position="1419"/>
    </location>
</feature>
<dbReference type="InterPro" id="IPR053005">
    <property type="entry name" value="Nuclear_Pos-Cytoskel_Interact"/>
</dbReference>
<feature type="domain" description="BTB" evidence="3">
    <location>
        <begin position="22"/>
        <end position="91"/>
    </location>
</feature>
<dbReference type="GO" id="GO:0000226">
    <property type="term" value="P:microtubule cytoskeleton organization"/>
    <property type="evidence" value="ECO:0007669"/>
    <property type="project" value="TreeGrafter"/>
</dbReference>
<evidence type="ECO:0008006" key="6">
    <source>
        <dbReference type="Google" id="ProtNLM"/>
    </source>
</evidence>
<feature type="compositionally biased region" description="Pro residues" evidence="1">
    <location>
        <begin position="1468"/>
        <end position="1478"/>
    </location>
</feature>
<dbReference type="GO" id="GO:0005543">
    <property type="term" value="F:phospholipid binding"/>
    <property type="evidence" value="ECO:0007669"/>
    <property type="project" value="InterPro"/>
</dbReference>
<feature type="compositionally biased region" description="Polar residues" evidence="1">
    <location>
        <begin position="840"/>
        <end position="851"/>
    </location>
</feature>
<feature type="compositionally biased region" description="Acidic residues" evidence="1">
    <location>
        <begin position="1205"/>
        <end position="1216"/>
    </location>
</feature>
<feature type="compositionally biased region" description="Acidic residues" evidence="1">
    <location>
        <begin position="823"/>
        <end position="837"/>
    </location>
</feature>
<dbReference type="GO" id="GO:0015631">
    <property type="term" value="F:tubulin binding"/>
    <property type="evidence" value="ECO:0007669"/>
    <property type="project" value="TreeGrafter"/>
</dbReference>
<feature type="region of interest" description="Disordered" evidence="1">
    <location>
        <begin position="691"/>
        <end position="932"/>
    </location>
</feature>
<dbReference type="InterPro" id="IPR001849">
    <property type="entry name" value="PH_domain"/>
</dbReference>
<accession>A0A4Y7PMQ4</accession>
<dbReference type="PANTHER" id="PTHR28190:SF1">
    <property type="entry name" value="NUCLEAR MIGRATION PROTEIN NUM1"/>
    <property type="match status" value="1"/>
</dbReference>
<dbReference type="InterPro" id="IPR000210">
    <property type="entry name" value="BTB/POZ_dom"/>
</dbReference>
<evidence type="ECO:0000313" key="4">
    <source>
        <dbReference type="EMBL" id="TDL16694.1"/>
    </source>
</evidence>
<feature type="region of interest" description="Disordered" evidence="1">
    <location>
        <begin position="357"/>
        <end position="396"/>
    </location>
</feature>
<dbReference type="Gene3D" id="3.30.710.10">
    <property type="entry name" value="Potassium Channel Kv1.1, Chain A"/>
    <property type="match status" value="1"/>
</dbReference>
<feature type="compositionally biased region" description="Basic and acidic residues" evidence="1">
    <location>
        <begin position="1754"/>
        <end position="1763"/>
    </location>
</feature>
<dbReference type="CDD" id="cd13365">
    <property type="entry name" value="PH_PLC_plant-like"/>
    <property type="match status" value="1"/>
</dbReference>
<feature type="compositionally biased region" description="Acidic residues" evidence="1">
    <location>
        <begin position="798"/>
        <end position="813"/>
    </location>
</feature>
<feature type="compositionally biased region" description="Basic and acidic residues" evidence="1">
    <location>
        <begin position="985"/>
        <end position="995"/>
    </location>
</feature>
<keyword evidence="5" id="KW-1185">Reference proteome</keyword>
<evidence type="ECO:0000259" key="2">
    <source>
        <dbReference type="PROSITE" id="PS50003"/>
    </source>
</evidence>
<feature type="region of interest" description="Disordered" evidence="1">
    <location>
        <begin position="1547"/>
        <end position="1601"/>
    </location>
</feature>
<dbReference type="SMART" id="SM00233">
    <property type="entry name" value="PH"/>
    <property type="match status" value="1"/>
</dbReference>
<feature type="region of interest" description="Disordered" evidence="1">
    <location>
        <begin position="1146"/>
        <end position="1244"/>
    </location>
</feature>
<proteinExistence type="predicted"/>
<dbReference type="SUPFAM" id="SSF50729">
    <property type="entry name" value="PH domain-like"/>
    <property type="match status" value="1"/>
</dbReference>
<dbReference type="GO" id="GO:0005938">
    <property type="term" value="C:cell cortex"/>
    <property type="evidence" value="ECO:0007669"/>
    <property type="project" value="InterPro"/>
</dbReference>
<feature type="compositionally biased region" description="Pro residues" evidence="1">
    <location>
        <begin position="1301"/>
        <end position="1314"/>
    </location>
</feature>
<evidence type="ECO:0000259" key="3">
    <source>
        <dbReference type="PROSITE" id="PS50097"/>
    </source>
</evidence>
<gene>
    <name evidence="4" type="ORF">BD410DRAFT_844207</name>
</gene>
<name>A0A4Y7PMQ4_9AGAM</name>
<feature type="region of interest" description="Disordered" evidence="1">
    <location>
        <begin position="962"/>
        <end position="995"/>
    </location>
</feature>
<reference evidence="4 5" key="1">
    <citation type="submission" date="2018-06" db="EMBL/GenBank/DDBJ databases">
        <title>A transcriptomic atlas of mushroom development highlights an independent origin of complex multicellularity.</title>
        <authorList>
            <consortium name="DOE Joint Genome Institute"/>
            <person name="Krizsan K."/>
            <person name="Almasi E."/>
            <person name="Merenyi Z."/>
            <person name="Sahu N."/>
            <person name="Viragh M."/>
            <person name="Koszo T."/>
            <person name="Mondo S."/>
            <person name="Kiss B."/>
            <person name="Balint B."/>
            <person name="Kues U."/>
            <person name="Barry K."/>
            <person name="Hegedus J.C."/>
            <person name="Henrissat B."/>
            <person name="Johnson J."/>
            <person name="Lipzen A."/>
            <person name="Ohm R."/>
            <person name="Nagy I."/>
            <person name="Pangilinan J."/>
            <person name="Yan J."/>
            <person name="Xiong Y."/>
            <person name="Grigoriev I.V."/>
            <person name="Hibbett D.S."/>
            <person name="Nagy L.G."/>
        </authorList>
    </citation>
    <scope>NUCLEOTIDE SEQUENCE [LARGE SCALE GENOMIC DNA]</scope>
    <source>
        <strain evidence="4 5">SZMC22713</strain>
    </source>
</reference>
<feature type="compositionally biased region" description="Low complexity" evidence="1">
    <location>
        <begin position="1785"/>
        <end position="1800"/>
    </location>
</feature>
<dbReference type="PANTHER" id="PTHR28190">
    <property type="entry name" value="NUCLEAR MIGRATION PROTEIN NUM1"/>
    <property type="match status" value="1"/>
</dbReference>
<feature type="compositionally biased region" description="Polar residues" evidence="1">
    <location>
        <begin position="1511"/>
        <end position="1525"/>
    </location>
</feature>
<protein>
    <recommendedName>
        <fullName evidence="6">PH domain-containing protein</fullName>
    </recommendedName>
</protein>
<feature type="compositionally biased region" description="Acidic residues" evidence="1">
    <location>
        <begin position="1151"/>
        <end position="1160"/>
    </location>
</feature>
<feature type="compositionally biased region" description="Basic and acidic residues" evidence="1">
    <location>
        <begin position="1897"/>
        <end position="1906"/>
    </location>
</feature>
<sequence>MEDSYIPIQDRKQHPKLWFDDGNIILTTNLSRFRVHRGFLSMSSPVFADMLSMPQPDTNQVEDVYDGLPVVEISDNDTDFTHLLRFFYDHRYYQGGTKTTFEKISGLLRLSTKYQMDYLRNEIIDHLSLAYPSTLENYMKAVDQNTELPLFPSFHGQHFAVVALARETGAYNLLPTALWRSMCMITQDIVEGITDSNGRKNYALPPMDATRQVGIVTRNTHKQRFLNAPWTPTLNPTPKMPVFDDGDTALDPAVDVDVDDPGLLSSAGDMRMHLQLLLDAKEKQLQQAGTLGQRVLAQQMELEERIRQLQDVEVEKTDDDEVGAEMKMRYRELASTLQAWDEENVQLSSAFASKRAVNGIHPSPTMPINDLPPEDPSHAASGPTPAQSSRRAKNAAHRANDVEFAFEIGSSLLTEVRRLQSLLGERDKAIQDMKEEKDDLEKAVEGLRSALRTQQQQADEAKEANWNLEVTLQDLRAQLSDQQSSSARHESESKRLTKALATSLSTLDSHKTESERLKSALDDLKAKHETDVAQARKHAAGLARDKSDLQTALDKYKAEVARAGRRLPRFGSPSTPGAGGAADARTPMGEDEDLDDPFSVGGGGGVGGQSTNRRRMDNSTLFPPDVFGSDYADSSPDPSPSRNNLGLRSPSHPANEIEALQQKLAHAQRQIGTLKGTLAREKELRMEYRRKLAGAGAGDPTLVLGDEEDDGEGGDGEEDGDEEGRKARVRAAATPARVVGGGAGRGRGRGRMTLAQKLGIAANTSSPAASSPLSHDEYEDHNVAYDASSPPRPHHEEDGEEEEFDGIAYDADEPLDHPPQQLEVEEEEEVEDGDGEDTATRSPQIPSNRTSVDGMDPAFANVLRRTPSLTPSLASSTAPATSSPLRQSILARSSRGGSARGRGASTTTARGGTIGRRNRGGAAYQEPRPSSLIGQPEALAAELGLGDMSGVGMVGMDSVAEDMEDVQEREREYGEFGCQTEDVVEPPKEKEVEVEKPAIVVTAEKVDMGVQAEPVPEPEPVQVTVPVLALVKTHAETQTDTPPPPPAPEKSDMVTQTDPVPVPTPAPVLVKVEAGTETETSVLNPTSEVHVQTLPVPVPVMGAVMGASTASSPRRTTLTQADYSSLRNLSAGDSTIRAAIASGMHPVGEEGAYDDDQDGEATERGSVTETDMEDYHDARERIGATPTPSESLNSFHSISTMTDNDYPESSEDESDQESIKASQLSRGPRSTRPSASASGSGSKAAVVGGVAGGAIAAGIVGKEVSYESQAVSTDALEQPPVVPQPEREMKESAMQTDEWMPPAPAPAVPTPPSPTHQKGFGLYRVGSSGQQFQFISPPPSAPATSSHTPIPIPTRYPSQISSASQRDSNATIGAYHRFPIPSMTSSRTDRRMSIESTLSSNADDVAQQQQRPHTQTVSMGSPVDKTRPPMMVLPPPPKMPPPASSMPPPNFIPERKRPQSTTERDVPPPRPTSPPPPELIHRATTPTIGGGLTVPGRGSIRQHGSSLPPMSIQSTLRQPSSTTSFRSAANAAQLAVFDARPRLRSTASLLSDQEEDVGSRRSSMSSDHFHPPSRTLTQNGTASAITNPVTPSRNNTTMSGPLGAAGGSTDPAIIHAITQTMIGEFLYKYTRKAIGKGHGERRHKRFFWVHPYTKTLYWSSADPGSSNVSESSAKSAYIDSVRSVLDPNPMPPGLYQYSVVIATPQREMKITAPTKERHDIWLNALQYLLARPTPVPVMSPGPANGMQETPPPGRLRENGKGKETFASPQSQRSAMTTDSWNITPRGQRSQSQLSVVGSVSKRSGTPAAEYLRWADGPGSPTILGGQGFEHVPGAGADDDDDDLDFEIHDSIAHDPGFDGLENVRACCDGKHTVGRAGHTHDHHHHHHQHHPQQQQQEHGRQRERVPSDGLHPARPVSPSWSFRSRASSTKSSDGRPGTGSLFGRFGTRRSRTTTGVSSHE</sequence>
<feature type="compositionally biased region" description="Low complexity" evidence="1">
    <location>
        <begin position="866"/>
        <end position="911"/>
    </location>
</feature>
<feature type="compositionally biased region" description="Basic and acidic residues" evidence="1">
    <location>
        <begin position="774"/>
        <end position="783"/>
    </location>
</feature>
<dbReference type="SUPFAM" id="SSF54695">
    <property type="entry name" value="POZ domain"/>
    <property type="match status" value="1"/>
</dbReference>
<evidence type="ECO:0000313" key="5">
    <source>
        <dbReference type="Proteomes" id="UP000294933"/>
    </source>
</evidence>
<feature type="compositionally biased region" description="Low complexity" evidence="1">
    <location>
        <begin position="1234"/>
        <end position="1244"/>
    </location>
</feature>
<dbReference type="Pfam" id="PF00651">
    <property type="entry name" value="BTB"/>
    <property type="match status" value="1"/>
</dbReference>
<feature type="compositionally biased region" description="Polar residues" evidence="1">
    <location>
        <begin position="1574"/>
        <end position="1599"/>
    </location>
</feature>
<feature type="compositionally biased region" description="Acidic residues" evidence="1">
    <location>
        <begin position="705"/>
        <end position="722"/>
    </location>
</feature>
<feature type="region of interest" description="Disordered" evidence="1">
    <location>
        <begin position="1035"/>
        <end position="1063"/>
    </location>
</feature>
<feature type="domain" description="PH" evidence="2">
    <location>
        <begin position="1619"/>
        <end position="1730"/>
    </location>
</feature>
<dbReference type="CDD" id="cd18186">
    <property type="entry name" value="BTB_POZ_ZBTB_KLHL-like"/>
    <property type="match status" value="1"/>
</dbReference>
<feature type="region of interest" description="Disordered" evidence="1">
    <location>
        <begin position="1874"/>
        <end position="1960"/>
    </location>
</feature>